<comment type="caution">
    <text evidence="2">The sequence shown here is derived from an EMBL/GenBank/DDBJ whole genome shotgun (WGS) entry which is preliminary data.</text>
</comment>
<dbReference type="NCBIfam" id="TIGR00199">
    <property type="entry name" value="PncC_domain"/>
    <property type="match status" value="1"/>
</dbReference>
<dbReference type="EMBL" id="CABR01000042">
    <property type="protein sequence ID" value="CBI09621.1"/>
    <property type="molecule type" value="Genomic_DNA"/>
</dbReference>
<gene>
    <name evidence="2" type="ORF">CARN7_0358</name>
</gene>
<dbReference type="SUPFAM" id="SSF142433">
    <property type="entry name" value="CinA-like"/>
    <property type="match status" value="1"/>
</dbReference>
<evidence type="ECO:0000259" key="1">
    <source>
        <dbReference type="Pfam" id="PF02464"/>
    </source>
</evidence>
<sequence length="167" mass="17119">MRPTDAELYCLAERAGQLLQATGRVLVTAESCTGGWVGQVITAVPGSSAWYVGGFITYSNTAKQMQLGVSAESLTAYGAVSEIVVKEMATGAIECSAANVALAVSGIAGPGGGTADKPVGMVCLAWLMDDGTGMQTTSYFLGDREAVRAQAVAAVLQGLIELLKAHE</sequence>
<name>E6QQV0_9ZZZZ</name>
<dbReference type="AlphaFoldDB" id="E6QQV0"/>
<dbReference type="Gene3D" id="3.90.950.20">
    <property type="entry name" value="CinA-like"/>
    <property type="match status" value="1"/>
</dbReference>
<proteinExistence type="predicted"/>
<dbReference type="InterPro" id="IPR036653">
    <property type="entry name" value="CinA-like_C"/>
</dbReference>
<feature type="domain" description="CinA C-terminal" evidence="1">
    <location>
        <begin position="11"/>
        <end position="162"/>
    </location>
</feature>
<organism evidence="2">
    <name type="scientific">mine drainage metagenome</name>
    <dbReference type="NCBI Taxonomy" id="410659"/>
    <lineage>
        <taxon>unclassified sequences</taxon>
        <taxon>metagenomes</taxon>
        <taxon>ecological metagenomes</taxon>
    </lineage>
</organism>
<evidence type="ECO:0000313" key="2">
    <source>
        <dbReference type="EMBL" id="CBI09621.1"/>
    </source>
</evidence>
<dbReference type="Pfam" id="PF02464">
    <property type="entry name" value="CinA"/>
    <property type="match status" value="1"/>
</dbReference>
<accession>E6QQV0</accession>
<dbReference type="InterPro" id="IPR008136">
    <property type="entry name" value="CinA_C"/>
</dbReference>
<reference evidence="2" key="1">
    <citation type="submission" date="2009-10" db="EMBL/GenBank/DDBJ databases">
        <title>Diversity of trophic interactions inside an arsenic-rich microbial ecosystem.</title>
        <authorList>
            <person name="Bertin P.N."/>
            <person name="Heinrich-Salmeron A."/>
            <person name="Pelletier E."/>
            <person name="Goulhen-Chollet F."/>
            <person name="Arsene-Ploetze F."/>
            <person name="Gallien S."/>
            <person name="Calteau A."/>
            <person name="Vallenet D."/>
            <person name="Casiot C."/>
            <person name="Chane-Woon-Ming B."/>
            <person name="Giloteaux L."/>
            <person name="Barakat M."/>
            <person name="Bonnefoy V."/>
            <person name="Bruneel O."/>
            <person name="Chandler M."/>
            <person name="Cleiss J."/>
            <person name="Duran R."/>
            <person name="Elbaz-Poulichet F."/>
            <person name="Fonknechten N."/>
            <person name="Lauga B."/>
            <person name="Mornico D."/>
            <person name="Ortet P."/>
            <person name="Schaeffer C."/>
            <person name="Siguier P."/>
            <person name="Alexander Thil Smith A."/>
            <person name="Van Dorsselaer A."/>
            <person name="Weissenbach J."/>
            <person name="Medigue C."/>
            <person name="Le Paslier D."/>
        </authorList>
    </citation>
    <scope>NUCLEOTIDE SEQUENCE</scope>
</reference>
<protein>
    <recommendedName>
        <fullName evidence="1">CinA C-terminal domain-containing protein</fullName>
    </recommendedName>
</protein>